<organism evidence="1 2">
    <name type="scientific">Mesorhizobium robiniae</name>
    <dbReference type="NCBI Taxonomy" id="559315"/>
    <lineage>
        <taxon>Bacteria</taxon>
        <taxon>Pseudomonadati</taxon>
        <taxon>Pseudomonadota</taxon>
        <taxon>Alphaproteobacteria</taxon>
        <taxon>Hyphomicrobiales</taxon>
        <taxon>Phyllobacteriaceae</taxon>
        <taxon>Mesorhizobium</taxon>
    </lineage>
</organism>
<evidence type="ECO:0000313" key="2">
    <source>
        <dbReference type="Proteomes" id="UP001549204"/>
    </source>
</evidence>
<reference evidence="1 2" key="1">
    <citation type="submission" date="2024-06" db="EMBL/GenBank/DDBJ databases">
        <title>Genomic Encyclopedia of Type Strains, Phase IV (KMG-IV): sequencing the most valuable type-strain genomes for metagenomic binning, comparative biology and taxonomic classification.</title>
        <authorList>
            <person name="Goeker M."/>
        </authorList>
    </citation>
    <scope>NUCLEOTIDE SEQUENCE [LARGE SCALE GENOMIC DNA]</scope>
    <source>
        <strain evidence="1 2">DSM 100022</strain>
    </source>
</reference>
<dbReference type="Proteomes" id="UP001549204">
    <property type="component" value="Unassembled WGS sequence"/>
</dbReference>
<gene>
    <name evidence="1" type="ORF">ABID19_001424</name>
</gene>
<name>A0ABV2GK45_9HYPH</name>
<protein>
    <submittedName>
        <fullName evidence="1">Uncharacterized protein</fullName>
    </submittedName>
</protein>
<proteinExistence type="predicted"/>
<evidence type="ECO:0000313" key="1">
    <source>
        <dbReference type="EMBL" id="MET3578407.1"/>
    </source>
</evidence>
<keyword evidence="2" id="KW-1185">Reference proteome</keyword>
<sequence>MSKEPSARLIEQRLRNRIYEILEILADCDAGVNLVGINGYFNLFDDFLHRPSVEPCMSVLSKDERAIVLELADLLEAACAAIPDFTKAEFIESGWPQQIAPQAREARTLFLRRGLFSEEFDESEPGQPIAVPAGR</sequence>
<dbReference type="EMBL" id="JBEPMC010000002">
    <property type="protein sequence ID" value="MET3578407.1"/>
    <property type="molecule type" value="Genomic_DNA"/>
</dbReference>
<accession>A0ABV2GK45</accession>
<comment type="caution">
    <text evidence="1">The sequence shown here is derived from an EMBL/GenBank/DDBJ whole genome shotgun (WGS) entry which is preliminary data.</text>
</comment>